<protein>
    <submittedName>
        <fullName evidence="1">Nucleotidyltransferase family protein</fullName>
    </submittedName>
</protein>
<dbReference type="Pfam" id="PF14907">
    <property type="entry name" value="NTP_transf_5"/>
    <property type="match status" value="1"/>
</dbReference>
<evidence type="ECO:0000313" key="1">
    <source>
        <dbReference type="EMBL" id="MFD2549937.1"/>
    </source>
</evidence>
<dbReference type="InterPro" id="IPR039498">
    <property type="entry name" value="NTP_transf_5"/>
</dbReference>
<keyword evidence="2" id="KW-1185">Reference proteome</keyword>
<gene>
    <name evidence="1" type="ORF">ACFSR5_19990</name>
</gene>
<dbReference type="RefSeq" id="WP_380906317.1">
    <property type="nucleotide sequence ID" value="NZ_JBHUEG010000018.1"/>
</dbReference>
<accession>A0ABW5KMH5</accession>
<dbReference type="Proteomes" id="UP001597545">
    <property type="component" value="Unassembled WGS sequence"/>
</dbReference>
<name>A0ABW5KMH5_9SPHI</name>
<sequence length="360" mass="41684">MIKDRVVDVFFVLLRAGLWNRPVESTASFPLSDTEWDSLFQLAVQQTVEGIVYDGLESIDVAFLPPRKTRFEWFARIEHIERRNDKINTILAEQVVFFSDRGLHPLLLKGQALAACYHNPTRRICGDIDWYFDNEHAYNEASDVIALAGIDLIKVAGSSVCYVWKDSDIDHHRHLFDIHNPFVYRYLRRLEREETASSLRINDISVSIPSPMLQMIQVNVHILKHLLSFGIGLRQLCDAARVYATYVGQVDGTKLKQVYRKLGISRWIMVLHKLLVTYLGMPKSNLPFPLATAVSADWMMQDILTAGNFGFHDERFLTKGKNERTRKGQRLWRSFLIYFRYAPMEAICFPLVHWYSGLTK</sequence>
<evidence type="ECO:0000313" key="2">
    <source>
        <dbReference type="Proteomes" id="UP001597545"/>
    </source>
</evidence>
<comment type="caution">
    <text evidence="1">The sequence shown here is derived from an EMBL/GenBank/DDBJ whole genome shotgun (WGS) entry which is preliminary data.</text>
</comment>
<reference evidence="2" key="1">
    <citation type="journal article" date="2019" name="Int. J. Syst. Evol. Microbiol.">
        <title>The Global Catalogue of Microorganisms (GCM) 10K type strain sequencing project: providing services to taxonomists for standard genome sequencing and annotation.</title>
        <authorList>
            <consortium name="The Broad Institute Genomics Platform"/>
            <consortium name="The Broad Institute Genome Sequencing Center for Infectious Disease"/>
            <person name="Wu L."/>
            <person name="Ma J."/>
        </authorList>
    </citation>
    <scope>NUCLEOTIDE SEQUENCE [LARGE SCALE GENOMIC DNA]</scope>
    <source>
        <strain evidence="2">KCTC 42662</strain>
    </source>
</reference>
<organism evidence="1 2">
    <name type="scientific">Sphingobacterium suaedae</name>
    <dbReference type="NCBI Taxonomy" id="1686402"/>
    <lineage>
        <taxon>Bacteria</taxon>
        <taxon>Pseudomonadati</taxon>
        <taxon>Bacteroidota</taxon>
        <taxon>Sphingobacteriia</taxon>
        <taxon>Sphingobacteriales</taxon>
        <taxon>Sphingobacteriaceae</taxon>
        <taxon>Sphingobacterium</taxon>
    </lineage>
</organism>
<dbReference type="EMBL" id="JBHULR010000021">
    <property type="protein sequence ID" value="MFD2549937.1"/>
    <property type="molecule type" value="Genomic_DNA"/>
</dbReference>
<proteinExistence type="predicted"/>